<organism evidence="3 4">
    <name type="scientific">Thalassotalea fonticola</name>
    <dbReference type="NCBI Taxonomy" id="3065649"/>
    <lineage>
        <taxon>Bacteria</taxon>
        <taxon>Pseudomonadati</taxon>
        <taxon>Pseudomonadota</taxon>
        <taxon>Gammaproteobacteria</taxon>
        <taxon>Alteromonadales</taxon>
        <taxon>Colwelliaceae</taxon>
        <taxon>Thalassotalea</taxon>
    </lineage>
</organism>
<evidence type="ECO:0000259" key="2">
    <source>
        <dbReference type="Pfam" id="PF06863"/>
    </source>
</evidence>
<dbReference type="PANTHER" id="PTHR36509:SF3">
    <property type="entry name" value="SIGNAL PEPTIDE PROTEIN"/>
    <property type="match status" value="1"/>
</dbReference>
<dbReference type="Gene3D" id="2.60.120.600">
    <property type="entry name" value="Domain of unknown function DUF1214, C-terminal domain"/>
    <property type="match status" value="1"/>
</dbReference>
<dbReference type="InterPro" id="IPR010679">
    <property type="entry name" value="DUF1254"/>
</dbReference>
<dbReference type="RefSeq" id="WP_348397361.1">
    <property type="nucleotide sequence ID" value="NZ_CP136600.1"/>
</dbReference>
<reference evidence="3 4" key="1">
    <citation type="submission" date="2023-09" db="EMBL/GenBank/DDBJ databases">
        <authorList>
            <person name="Qi X."/>
        </authorList>
    </citation>
    <scope>NUCLEOTIDE SEQUENCE [LARGE SCALE GENOMIC DNA]</scope>
    <source>
        <strain evidence="3 4">S1-1</strain>
    </source>
</reference>
<dbReference type="Gene3D" id="1.10.3360.10">
    <property type="entry name" value="VPA0735-like domain"/>
    <property type="match status" value="1"/>
</dbReference>
<dbReference type="Proteomes" id="UP001301442">
    <property type="component" value="Chromosome"/>
</dbReference>
<dbReference type="EMBL" id="CP136600">
    <property type="protein sequence ID" value="WOH38592.1"/>
    <property type="molecule type" value="Genomic_DNA"/>
</dbReference>
<proteinExistence type="predicted"/>
<feature type="domain" description="DUF1214" evidence="1">
    <location>
        <begin position="351"/>
        <end position="453"/>
    </location>
</feature>
<gene>
    <name evidence="3" type="ORF">RI844_05075</name>
</gene>
<dbReference type="InterPro" id="IPR037049">
    <property type="entry name" value="DUF1214_C_sf"/>
</dbReference>
<dbReference type="PANTHER" id="PTHR36509">
    <property type="entry name" value="BLL3101 PROTEIN"/>
    <property type="match status" value="1"/>
</dbReference>
<accession>A0ABZ0GRM6</accession>
<sequence length="470" mass="52989">MNKSVTTLIHSVLGILLFFICCTSSMAKEQTISEKMTHSRAIEAVVWSMPLLNYKGYRDGHTALGVKMNDIAYNSKVQDWKYQTATPNNTTPYVSFFWNIENGPMVVEIPPSADGVGIFGTLMDAWQRPIDDVGAAGRDKGRGAKYILLPKGYQGPLLDRAYTYEQRTNNGFAILRPIMQGGPTPENLKKAADFAKTIKVYPLAQATNPPKNNYVDIYGKILEGTPVLDQSIYTDLNEIIQEEVVEKQNITMMGMLKRIGIEKGKAFKPDDSMKAIYAKAAPQALEFMIEQYHRHLNPWMYPGKKWSLLLPPGAIETEMSYEYPSYYDYSARGSVYYAIISSVKNYGTATFYLDLAETADGQWLDGNKNYKLVVPPNVPAKDFWAITVYDLETASYLRDISKSSVDSDMDMKKNKDGSTTIYMGPKAPKGLESNWIPTNDRRFFLLFRFYGPTPGLRDGSFELNDIELVK</sequence>
<protein>
    <submittedName>
        <fullName evidence="3">DUF1254 domain-containing protein</fullName>
    </submittedName>
</protein>
<feature type="domain" description="DUF1254" evidence="2">
    <location>
        <begin position="69"/>
        <end position="202"/>
    </location>
</feature>
<name>A0ABZ0GRM6_9GAMM</name>
<keyword evidence="4" id="KW-1185">Reference proteome</keyword>
<dbReference type="InterPro" id="IPR037050">
    <property type="entry name" value="DUF1254_sf"/>
</dbReference>
<dbReference type="Gene3D" id="2.60.40.1610">
    <property type="entry name" value="Domain of unknown function DUF1254"/>
    <property type="match status" value="1"/>
</dbReference>
<evidence type="ECO:0000259" key="1">
    <source>
        <dbReference type="Pfam" id="PF06742"/>
    </source>
</evidence>
<evidence type="ECO:0000313" key="4">
    <source>
        <dbReference type="Proteomes" id="UP001301442"/>
    </source>
</evidence>
<dbReference type="SUPFAM" id="SSF160935">
    <property type="entry name" value="VPA0735-like"/>
    <property type="match status" value="1"/>
</dbReference>
<dbReference type="InterPro" id="IPR010621">
    <property type="entry name" value="DUF1214"/>
</dbReference>
<dbReference type="Pfam" id="PF06863">
    <property type="entry name" value="DUF1254"/>
    <property type="match status" value="1"/>
</dbReference>
<evidence type="ECO:0000313" key="3">
    <source>
        <dbReference type="EMBL" id="WOH38592.1"/>
    </source>
</evidence>
<dbReference type="Pfam" id="PF06742">
    <property type="entry name" value="DUF1214"/>
    <property type="match status" value="1"/>
</dbReference>